<organism evidence="10">
    <name type="scientific">Thermosporothrix sp. COM3</name>
    <dbReference type="NCBI Taxonomy" id="2490863"/>
    <lineage>
        <taxon>Bacteria</taxon>
        <taxon>Bacillati</taxon>
        <taxon>Chloroflexota</taxon>
        <taxon>Ktedonobacteria</taxon>
        <taxon>Ktedonobacterales</taxon>
        <taxon>Thermosporotrichaceae</taxon>
        <taxon>Thermosporothrix</taxon>
    </lineage>
</organism>
<evidence type="ECO:0000313" key="10">
    <source>
        <dbReference type="EMBL" id="BBH86073.1"/>
    </source>
</evidence>
<feature type="domain" description="ABC transmembrane type-1" evidence="9">
    <location>
        <begin position="26"/>
        <end position="304"/>
    </location>
</feature>
<feature type="transmembrane region" description="Helical" evidence="7">
    <location>
        <begin position="248"/>
        <end position="268"/>
    </location>
</feature>
<dbReference type="EMBL" id="AP019376">
    <property type="protein sequence ID" value="BBH86073.1"/>
    <property type="molecule type" value="Genomic_DNA"/>
</dbReference>
<dbReference type="SMART" id="SM00382">
    <property type="entry name" value="AAA"/>
    <property type="match status" value="1"/>
</dbReference>
<dbReference type="PROSITE" id="PS50929">
    <property type="entry name" value="ABC_TM1F"/>
    <property type="match status" value="1"/>
</dbReference>
<dbReference type="SUPFAM" id="SSF90123">
    <property type="entry name" value="ABC transporter transmembrane region"/>
    <property type="match status" value="1"/>
</dbReference>
<evidence type="ECO:0000256" key="1">
    <source>
        <dbReference type="ARBA" id="ARBA00004651"/>
    </source>
</evidence>
<reference evidence="10" key="1">
    <citation type="submission" date="2018-12" db="EMBL/GenBank/DDBJ databases">
        <title>Novel natural products biosynthetic potential of the class Ktedonobacteria.</title>
        <authorList>
            <person name="Zheng Y."/>
            <person name="Saitou A."/>
            <person name="Wang C.M."/>
            <person name="Toyoda A."/>
            <person name="Minakuchi Y."/>
            <person name="Sekiguchi Y."/>
            <person name="Ueda K."/>
            <person name="Takano H."/>
            <person name="Sakai Y."/>
            <person name="Yokota A."/>
            <person name="Yabe S."/>
        </authorList>
    </citation>
    <scope>NUCLEOTIDE SEQUENCE</scope>
    <source>
        <strain evidence="10">COM3</strain>
    </source>
</reference>
<dbReference type="GO" id="GO:0005886">
    <property type="term" value="C:plasma membrane"/>
    <property type="evidence" value="ECO:0007669"/>
    <property type="project" value="UniProtKB-SubCell"/>
</dbReference>
<dbReference type="InterPro" id="IPR003439">
    <property type="entry name" value="ABC_transporter-like_ATP-bd"/>
</dbReference>
<evidence type="ECO:0000256" key="3">
    <source>
        <dbReference type="ARBA" id="ARBA00022741"/>
    </source>
</evidence>
<dbReference type="AlphaFoldDB" id="A0A455SC83"/>
<evidence type="ECO:0000259" key="9">
    <source>
        <dbReference type="PROSITE" id="PS50929"/>
    </source>
</evidence>
<dbReference type="Pfam" id="PF00664">
    <property type="entry name" value="ABC_membrane"/>
    <property type="match status" value="1"/>
</dbReference>
<feature type="transmembrane region" description="Helical" evidence="7">
    <location>
        <begin position="280"/>
        <end position="302"/>
    </location>
</feature>
<evidence type="ECO:0000256" key="4">
    <source>
        <dbReference type="ARBA" id="ARBA00022840"/>
    </source>
</evidence>
<dbReference type="InterPro" id="IPR036640">
    <property type="entry name" value="ABC1_TM_sf"/>
</dbReference>
<keyword evidence="2 7" id="KW-0812">Transmembrane</keyword>
<feature type="transmembrane region" description="Helical" evidence="7">
    <location>
        <begin position="159"/>
        <end position="180"/>
    </location>
</feature>
<dbReference type="Pfam" id="PF00005">
    <property type="entry name" value="ABC_tran"/>
    <property type="match status" value="1"/>
</dbReference>
<dbReference type="SUPFAM" id="SSF52540">
    <property type="entry name" value="P-loop containing nucleoside triphosphate hydrolases"/>
    <property type="match status" value="1"/>
</dbReference>
<comment type="subcellular location">
    <subcellularLocation>
        <location evidence="1">Cell membrane</location>
        <topology evidence="1">Multi-pass membrane protein</topology>
    </subcellularLocation>
</comment>
<dbReference type="GO" id="GO:0005524">
    <property type="term" value="F:ATP binding"/>
    <property type="evidence" value="ECO:0007669"/>
    <property type="project" value="UniProtKB-KW"/>
</dbReference>
<keyword evidence="5 7" id="KW-1133">Transmembrane helix</keyword>
<evidence type="ECO:0000259" key="8">
    <source>
        <dbReference type="PROSITE" id="PS50893"/>
    </source>
</evidence>
<evidence type="ECO:0000256" key="6">
    <source>
        <dbReference type="ARBA" id="ARBA00023136"/>
    </source>
</evidence>
<accession>A0A455SC83</accession>
<keyword evidence="6 7" id="KW-0472">Membrane</keyword>
<keyword evidence="4" id="KW-0067">ATP-binding</keyword>
<dbReference type="GO" id="GO:0140359">
    <property type="term" value="F:ABC-type transporter activity"/>
    <property type="evidence" value="ECO:0007669"/>
    <property type="project" value="InterPro"/>
</dbReference>
<name>A0A455SC83_9CHLR</name>
<evidence type="ECO:0000256" key="7">
    <source>
        <dbReference type="SAM" id="Phobius"/>
    </source>
</evidence>
<dbReference type="CDD" id="cd07346">
    <property type="entry name" value="ABC_6TM_exporters"/>
    <property type="match status" value="1"/>
</dbReference>
<dbReference type="Gene3D" id="1.20.1560.10">
    <property type="entry name" value="ABC transporter type 1, transmembrane domain"/>
    <property type="match status" value="1"/>
</dbReference>
<dbReference type="InterPro" id="IPR027417">
    <property type="entry name" value="P-loop_NTPase"/>
</dbReference>
<sequence>MKPLQTWHFFWSLIRFRPWHFSLNSLFITLLFILEIIPGLIIREFFQRLSAEQLSSSTLWWIATLLIVPALGRITFLFGCQLTNAPFIYTNAALLQKNILSRILQMPGAQALPDSAGETISRLRDDVDENSVFLMALNDLIGLSVFAIIALVIMLRINALVTATVFLPLLIITGLVNYAGERIKQRRTESRIATSKVTGFLGEIFGSVQAVQIAGAEATAVEHLRTLNKKRLQASIRDRLIEQIMKSLFTNTVSIGTGLILFVAAQAMQSGSFTVADFSLFIYFLGWITESITHFGTVLTAYKQAGISIERMVSLLQGAPPRSLVQHGPVYTRGPLPEIPDITVQEPLQELTVQGLTYLYPSTDKGIEDIHLTIKPGTLTVVTGRIGSGKTTLLQALIGLLPATHGDIYWNGEKIADPASFFVPPHCAYTAQVPRLFSDTLRDNILLGLPEKQERMQEALQLAVLESDLAAMKQGLDTVVGPKGVRLSGGQLQRSAAARMFVRPAALYVIDDLSSALDVETETQLWQRLFARKETTVLAVSHRRAALRRANHILVLKDGRIESEGKLDELLQRSPEMQHLWHGYTAEQSITE</sequence>
<evidence type="ECO:0000256" key="5">
    <source>
        <dbReference type="ARBA" id="ARBA00022989"/>
    </source>
</evidence>
<dbReference type="InterPro" id="IPR011527">
    <property type="entry name" value="ABC1_TM_dom"/>
</dbReference>
<dbReference type="PROSITE" id="PS50893">
    <property type="entry name" value="ABC_TRANSPORTER_2"/>
    <property type="match status" value="1"/>
</dbReference>
<dbReference type="Gene3D" id="3.40.50.300">
    <property type="entry name" value="P-loop containing nucleotide triphosphate hydrolases"/>
    <property type="match status" value="1"/>
</dbReference>
<feature type="transmembrane region" description="Helical" evidence="7">
    <location>
        <begin position="21"/>
        <end position="46"/>
    </location>
</feature>
<dbReference type="InterPro" id="IPR039421">
    <property type="entry name" value="Type_1_exporter"/>
</dbReference>
<feature type="domain" description="ABC transporter" evidence="8">
    <location>
        <begin position="351"/>
        <end position="583"/>
    </location>
</feature>
<dbReference type="PANTHER" id="PTHR24221:SF423">
    <property type="entry name" value="ABC TRANSPORTER"/>
    <property type="match status" value="1"/>
</dbReference>
<keyword evidence="3" id="KW-0547">Nucleotide-binding</keyword>
<proteinExistence type="predicted"/>
<feature type="transmembrane region" description="Helical" evidence="7">
    <location>
        <begin position="132"/>
        <end position="153"/>
    </location>
</feature>
<dbReference type="PANTHER" id="PTHR24221">
    <property type="entry name" value="ATP-BINDING CASSETTE SUB-FAMILY B"/>
    <property type="match status" value="1"/>
</dbReference>
<feature type="transmembrane region" description="Helical" evidence="7">
    <location>
        <begin position="58"/>
        <end position="78"/>
    </location>
</feature>
<protein>
    <submittedName>
        <fullName evidence="10">HlyB/MsbA family ABC transporter</fullName>
    </submittedName>
</protein>
<gene>
    <name evidence="10" type="ORF">KTC_08240</name>
</gene>
<dbReference type="InterPro" id="IPR003593">
    <property type="entry name" value="AAA+_ATPase"/>
</dbReference>
<dbReference type="GO" id="GO:0016887">
    <property type="term" value="F:ATP hydrolysis activity"/>
    <property type="evidence" value="ECO:0007669"/>
    <property type="project" value="InterPro"/>
</dbReference>
<evidence type="ECO:0000256" key="2">
    <source>
        <dbReference type="ARBA" id="ARBA00022692"/>
    </source>
</evidence>